<sequence>NENIESVQITYVDNLLQAEQIYDAIEILERILAMNNMKTWAHFRYGLVSLRINNVYNAVKALQ</sequence>
<gene>
    <name evidence="1" type="ORF">QYT958_LOCUS46497</name>
</gene>
<evidence type="ECO:0000313" key="2">
    <source>
        <dbReference type="Proteomes" id="UP000663848"/>
    </source>
</evidence>
<comment type="caution">
    <text evidence="1">The sequence shown here is derived from an EMBL/GenBank/DDBJ whole genome shotgun (WGS) entry which is preliminary data.</text>
</comment>
<protein>
    <submittedName>
        <fullName evidence="1">Uncharacterized protein</fullName>
    </submittedName>
</protein>
<organism evidence="1 2">
    <name type="scientific">Rotaria socialis</name>
    <dbReference type="NCBI Taxonomy" id="392032"/>
    <lineage>
        <taxon>Eukaryota</taxon>
        <taxon>Metazoa</taxon>
        <taxon>Spiralia</taxon>
        <taxon>Gnathifera</taxon>
        <taxon>Rotifera</taxon>
        <taxon>Eurotatoria</taxon>
        <taxon>Bdelloidea</taxon>
        <taxon>Philodinida</taxon>
        <taxon>Philodinidae</taxon>
        <taxon>Rotaria</taxon>
    </lineage>
</organism>
<dbReference type="InterPro" id="IPR011990">
    <property type="entry name" value="TPR-like_helical_dom_sf"/>
</dbReference>
<dbReference type="AlphaFoldDB" id="A0A822FDW6"/>
<reference evidence="1" key="1">
    <citation type="submission" date="2021-02" db="EMBL/GenBank/DDBJ databases">
        <authorList>
            <person name="Nowell W R."/>
        </authorList>
    </citation>
    <scope>NUCLEOTIDE SEQUENCE</scope>
</reference>
<dbReference type="Proteomes" id="UP000663848">
    <property type="component" value="Unassembled WGS sequence"/>
</dbReference>
<feature type="non-terminal residue" evidence="1">
    <location>
        <position position="63"/>
    </location>
</feature>
<accession>A0A822FDW6</accession>
<evidence type="ECO:0000313" key="1">
    <source>
        <dbReference type="EMBL" id="CAF5127351.1"/>
    </source>
</evidence>
<dbReference type="EMBL" id="CAJOBR010082892">
    <property type="protein sequence ID" value="CAF5127351.1"/>
    <property type="molecule type" value="Genomic_DNA"/>
</dbReference>
<proteinExistence type="predicted"/>
<feature type="non-terminal residue" evidence="1">
    <location>
        <position position="1"/>
    </location>
</feature>
<dbReference type="SUPFAM" id="SSF48452">
    <property type="entry name" value="TPR-like"/>
    <property type="match status" value="1"/>
</dbReference>
<name>A0A822FDW6_9BILA</name>